<protein>
    <submittedName>
        <fullName evidence="2">Uncharacterized protein</fullName>
    </submittedName>
</protein>
<accession>A0AAD5WJE2</accession>
<feature type="compositionally biased region" description="Basic and acidic residues" evidence="1">
    <location>
        <begin position="46"/>
        <end position="57"/>
    </location>
</feature>
<reference evidence="2" key="1">
    <citation type="submission" date="2021-06" db="EMBL/GenBank/DDBJ databases">
        <title>Parelaphostrongylus tenuis whole genome reference sequence.</title>
        <authorList>
            <person name="Garwood T.J."/>
            <person name="Larsen P.A."/>
            <person name="Fountain-Jones N.M."/>
            <person name="Garbe J.R."/>
            <person name="Macchietto M.G."/>
            <person name="Kania S.A."/>
            <person name="Gerhold R.W."/>
            <person name="Richards J.E."/>
            <person name="Wolf T.M."/>
        </authorList>
    </citation>
    <scope>NUCLEOTIDE SEQUENCE</scope>
    <source>
        <strain evidence="2">MNPRO001-30</strain>
        <tissue evidence="2">Meninges</tissue>
    </source>
</reference>
<feature type="region of interest" description="Disordered" evidence="1">
    <location>
        <begin position="34"/>
        <end position="73"/>
    </location>
</feature>
<keyword evidence="3" id="KW-1185">Reference proteome</keyword>
<dbReference type="AlphaFoldDB" id="A0AAD5WJE2"/>
<gene>
    <name evidence="2" type="ORF">KIN20_033650</name>
</gene>
<evidence type="ECO:0000313" key="2">
    <source>
        <dbReference type="EMBL" id="KAJ1371663.1"/>
    </source>
</evidence>
<dbReference type="Proteomes" id="UP001196413">
    <property type="component" value="Unassembled WGS sequence"/>
</dbReference>
<proteinExistence type="predicted"/>
<organism evidence="2 3">
    <name type="scientific">Parelaphostrongylus tenuis</name>
    <name type="common">Meningeal worm</name>
    <dbReference type="NCBI Taxonomy" id="148309"/>
    <lineage>
        <taxon>Eukaryota</taxon>
        <taxon>Metazoa</taxon>
        <taxon>Ecdysozoa</taxon>
        <taxon>Nematoda</taxon>
        <taxon>Chromadorea</taxon>
        <taxon>Rhabditida</taxon>
        <taxon>Rhabditina</taxon>
        <taxon>Rhabditomorpha</taxon>
        <taxon>Strongyloidea</taxon>
        <taxon>Metastrongylidae</taxon>
        <taxon>Parelaphostrongylus</taxon>
    </lineage>
</organism>
<evidence type="ECO:0000256" key="1">
    <source>
        <dbReference type="SAM" id="MobiDB-lite"/>
    </source>
</evidence>
<name>A0AAD5WJE2_PARTN</name>
<dbReference type="EMBL" id="JAHQIW010007013">
    <property type="protein sequence ID" value="KAJ1371663.1"/>
    <property type="molecule type" value="Genomic_DNA"/>
</dbReference>
<feature type="compositionally biased region" description="Polar residues" evidence="1">
    <location>
        <begin position="34"/>
        <end position="45"/>
    </location>
</feature>
<evidence type="ECO:0000313" key="3">
    <source>
        <dbReference type="Proteomes" id="UP001196413"/>
    </source>
</evidence>
<comment type="caution">
    <text evidence="2">The sequence shown here is derived from an EMBL/GenBank/DDBJ whole genome shotgun (WGS) entry which is preliminary data.</text>
</comment>
<sequence length="73" mass="8232">MQRFHYRSDSCLASIAQRLRNTAAGLLPHWDTIQPSKKLTASSDENANKDAEMRPNEQEIAVQDGEESSWKGD</sequence>